<evidence type="ECO:0000313" key="11">
    <source>
        <dbReference type="EMBL" id="GGC87829.1"/>
    </source>
</evidence>
<keyword evidence="7" id="KW-0443">Lipid metabolism</keyword>
<dbReference type="InterPro" id="IPR045540">
    <property type="entry name" value="YegS/DAGK_C"/>
</dbReference>
<comment type="cofactor">
    <cofactor evidence="1">
        <name>Mg(2+)</name>
        <dbReference type="ChEBI" id="CHEBI:18420"/>
    </cofactor>
</comment>
<evidence type="ECO:0000256" key="3">
    <source>
        <dbReference type="ARBA" id="ARBA00022679"/>
    </source>
</evidence>
<dbReference type="PANTHER" id="PTHR12358">
    <property type="entry name" value="SPHINGOSINE KINASE"/>
    <property type="match status" value="1"/>
</dbReference>
<keyword evidence="5" id="KW-0418">Kinase</keyword>
<keyword evidence="8" id="KW-1208">Phospholipid metabolism</keyword>
<dbReference type="InterPro" id="IPR050187">
    <property type="entry name" value="Lipid_Phosphate_FormReg"/>
</dbReference>
<keyword evidence="7" id="KW-0594">Phospholipid biosynthesis</keyword>
<reference evidence="12" key="1">
    <citation type="journal article" date="2019" name="Int. J. Syst. Evol. Microbiol.">
        <title>The Global Catalogue of Microorganisms (GCM) 10K type strain sequencing project: providing services to taxonomists for standard genome sequencing and annotation.</title>
        <authorList>
            <consortium name="The Broad Institute Genomics Platform"/>
            <consortium name="The Broad Institute Genome Sequencing Center for Infectious Disease"/>
            <person name="Wu L."/>
            <person name="Ma J."/>
        </authorList>
    </citation>
    <scope>NUCLEOTIDE SEQUENCE [LARGE SCALE GENOMIC DNA]</scope>
    <source>
        <strain evidence="12">CGMCC 1.15480</strain>
    </source>
</reference>
<dbReference type="InterPro" id="IPR016064">
    <property type="entry name" value="NAD/diacylglycerol_kinase_sf"/>
</dbReference>
<name>A0ABQ1P2K3_9MICC</name>
<evidence type="ECO:0000256" key="1">
    <source>
        <dbReference type="ARBA" id="ARBA00001946"/>
    </source>
</evidence>
<evidence type="ECO:0000256" key="8">
    <source>
        <dbReference type="ARBA" id="ARBA00023264"/>
    </source>
</evidence>
<keyword evidence="12" id="KW-1185">Reference proteome</keyword>
<accession>A0ABQ1P2K3</accession>
<keyword evidence="3" id="KW-0808">Transferase</keyword>
<proteinExistence type="inferred from homology"/>
<comment type="caution">
    <text evidence="11">The sequence shown here is derived from an EMBL/GenBank/DDBJ whole genome shotgun (WGS) entry which is preliminary data.</text>
</comment>
<dbReference type="InterPro" id="IPR017438">
    <property type="entry name" value="ATP-NAD_kinase_N"/>
</dbReference>
<keyword evidence="4" id="KW-0547">Nucleotide-binding</keyword>
<dbReference type="PROSITE" id="PS50146">
    <property type="entry name" value="DAGK"/>
    <property type="match status" value="1"/>
</dbReference>
<dbReference type="Proteomes" id="UP000597761">
    <property type="component" value="Unassembled WGS sequence"/>
</dbReference>
<organism evidence="11 12">
    <name type="scientific">Tersicoccus solisilvae</name>
    <dbReference type="NCBI Taxonomy" id="1882339"/>
    <lineage>
        <taxon>Bacteria</taxon>
        <taxon>Bacillati</taxon>
        <taxon>Actinomycetota</taxon>
        <taxon>Actinomycetes</taxon>
        <taxon>Micrococcales</taxon>
        <taxon>Micrococcaceae</taxon>
        <taxon>Tersicoccus</taxon>
    </lineage>
</organism>
<evidence type="ECO:0000256" key="9">
    <source>
        <dbReference type="SAM" id="MobiDB-lite"/>
    </source>
</evidence>
<evidence type="ECO:0000256" key="4">
    <source>
        <dbReference type="ARBA" id="ARBA00022741"/>
    </source>
</evidence>
<evidence type="ECO:0000259" key="10">
    <source>
        <dbReference type="PROSITE" id="PS50146"/>
    </source>
</evidence>
<gene>
    <name evidence="11" type="ORF">GCM10011512_13450</name>
</gene>
<feature type="region of interest" description="Disordered" evidence="9">
    <location>
        <begin position="1"/>
        <end position="41"/>
    </location>
</feature>
<dbReference type="Pfam" id="PF00781">
    <property type="entry name" value="DAGK_cat"/>
    <property type="match status" value="1"/>
</dbReference>
<evidence type="ECO:0000256" key="2">
    <source>
        <dbReference type="ARBA" id="ARBA00005983"/>
    </source>
</evidence>
<keyword evidence="7" id="KW-0444">Lipid biosynthesis</keyword>
<protein>
    <recommendedName>
        <fullName evidence="10">DAGKc domain-containing protein</fullName>
    </recommendedName>
</protein>
<sequence length="333" mass="34581">MSRVPDRMPIPTVAPSGPGAEADSVRPVRPAERPGRVRAGRSSVRARLIVNPTARRGRAAATAPRVEDVLRSHGWAVQTTLTTSARHAVEVAERADPEDLLVALGGDGLLARVAEGALASGALVAPLPAGRGCDFIRAIGGSRDPMIACAALPAAVETRVDVGLAGDRPFLGVATVGYDSAANRYANAAPAAVPSALVYAWGGARALATTRATRWSVDVDGRAHEFDGWNVAIGNSGRYGAGMKVNPAASLTDGLLDVTTVEGLPRWRYPFLLPRLYAGSHIDGVTLRADRGAAITVHAPARQTVYADGDVVGRTPMTFTVLPGALRVLSATV</sequence>
<comment type="similarity">
    <text evidence="2">Belongs to the diacylglycerol/lipid kinase family.</text>
</comment>
<dbReference type="EMBL" id="BMJI01000005">
    <property type="protein sequence ID" value="GGC87829.1"/>
    <property type="molecule type" value="Genomic_DNA"/>
</dbReference>
<keyword evidence="6" id="KW-0067">ATP-binding</keyword>
<dbReference type="Gene3D" id="2.60.200.40">
    <property type="match status" value="1"/>
</dbReference>
<dbReference type="PANTHER" id="PTHR12358:SF106">
    <property type="entry name" value="LIPID KINASE YEGS"/>
    <property type="match status" value="1"/>
</dbReference>
<dbReference type="InterPro" id="IPR001206">
    <property type="entry name" value="Diacylglycerol_kinase_cat_dom"/>
</dbReference>
<dbReference type="Pfam" id="PF19279">
    <property type="entry name" value="YegS_C"/>
    <property type="match status" value="1"/>
</dbReference>
<feature type="domain" description="DAGKc" evidence="10">
    <location>
        <begin position="41"/>
        <end position="169"/>
    </location>
</feature>
<feature type="compositionally biased region" description="Basic and acidic residues" evidence="9">
    <location>
        <begin position="23"/>
        <end position="35"/>
    </location>
</feature>
<evidence type="ECO:0000256" key="5">
    <source>
        <dbReference type="ARBA" id="ARBA00022777"/>
    </source>
</evidence>
<evidence type="ECO:0000313" key="12">
    <source>
        <dbReference type="Proteomes" id="UP000597761"/>
    </source>
</evidence>
<dbReference type="SUPFAM" id="SSF111331">
    <property type="entry name" value="NAD kinase/diacylglycerol kinase-like"/>
    <property type="match status" value="1"/>
</dbReference>
<evidence type="ECO:0000256" key="6">
    <source>
        <dbReference type="ARBA" id="ARBA00022840"/>
    </source>
</evidence>
<evidence type="ECO:0000256" key="7">
    <source>
        <dbReference type="ARBA" id="ARBA00023209"/>
    </source>
</evidence>
<dbReference type="Gene3D" id="3.40.50.10330">
    <property type="entry name" value="Probable inorganic polyphosphate/atp-NAD kinase, domain 1"/>
    <property type="match status" value="1"/>
</dbReference>